<name>A0A2K3DEM2_CHLRE</name>
<feature type="region of interest" description="Disordered" evidence="1">
    <location>
        <begin position="13"/>
        <end position="40"/>
    </location>
</feature>
<evidence type="ECO:0000313" key="3">
    <source>
        <dbReference type="Proteomes" id="UP000006906"/>
    </source>
</evidence>
<dbReference type="AlphaFoldDB" id="A0A2K3DEM2"/>
<evidence type="ECO:0000256" key="1">
    <source>
        <dbReference type="SAM" id="MobiDB-lite"/>
    </source>
</evidence>
<dbReference type="EMBL" id="CM008970">
    <property type="protein sequence ID" value="PNW78991.1"/>
    <property type="molecule type" value="Genomic_DNA"/>
</dbReference>
<dbReference type="Proteomes" id="UP000006906">
    <property type="component" value="Chromosome 9"/>
</dbReference>
<dbReference type="GeneID" id="5720348"/>
<sequence>MLRGCGAAAAASAAAAAANAPHTRSNAAGGHAPSAAVGRQLQLQPTGLALRRGHSASYPSSNTLWSAAAAVHPGTTEPSRVGGAAASAAVPAQAPLLARGGSSLGPAA</sequence>
<dbReference type="KEGG" id="cre:CHLRE_09g396883v5"/>
<reference evidence="2 3" key="1">
    <citation type="journal article" date="2007" name="Science">
        <title>The Chlamydomonas genome reveals the evolution of key animal and plant functions.</title>
        <authorList>
            <person name="Merchant S.S."/>
            <person name="Prochnik S.E."/>
            <person name="Vallon O."/>
            <person name="Harris E.H."/>
            <person name="Karpowicz S.J."/>
            <person name="Witman G.B."/>
            <person name="Terry A."/>
            <person name="Salamov A."/>
            <person name="Fritz-Laylin L.K."/>
            <person name="Marechal-Drouard L."/>
            <person name="Marshall W.F."/>
            <person name="Qu L.H."/>
            <person name="Nelson D.R."/>
            <person name="Sanderfoot A.A."/>
            <person name="Spalding M.H."/>
            <person name="Kapitonov V.V."/>
            <person name="Ren Q."/>
            <person name="Ferris P."/>
            <person name="Lindquist E."/>
            <person name="Shapiro H."/>
            <person name="Lucas S.M."/>
            <person name="Grimwood J."/>
            <person name="Schmutz J."/>
            <person name="Cardol P."/>
            <person name="Cerutti H."/>
            <person name="Chanfreau G."/>
            <person name="Chen C.L."/>
            <person name="Cognat V."/>
            <person name="Croft M.T."/>
            <person name="Dent R."/>
            <person name="Dutcher S."/>
            <person name="Fernandez E."/>
            <person name="Fukuzawa H."/>
            <person name="Gonzalez-Ballester D."/>
            <person name="Gonzalez-Halphen D."/>
            <person name="Hallmann A."/>
            <person name="Hanikenne M."/>
            <person name="Hippler M."/>
            <person name="Inwood W."/>
            <person name="Jabbari K."/>
            <person name="Kalanon M."/>
            <person name="Kuras R."/>
            <person name="Lefebvre P.A."/>
            <person name="Lemaire S.D."/>
            <person name="Lobanov A.V."/>
            <person name="Lohr M."/>
            <person name="Manuell A."/>
            <person name="Meier I."/>
            <person name="Mets L."/>
            <person name="Mittag M."/>
            <person name="Mittelmeier T."/>
            <person name="Moroney J.V."/>
            <person name="Moseley J."/>
            <person name="Napoli C."/>
            <person name="Nedelcu A.M."/>
            <person name="Niyogi K."/>
            <person name="Novoselov S.V."/>
            <person name="Paulsen I.T."/>
            <person name="Pazour G."/>
            <person name="Purton S."/>
            <person name="Ral J.P."/>
            <person name="Riano-Pachon D.M."/>
            <person name="Riekhof W."/>
            <person name="Rymarquis L."/>
            <person name="Schroda M."/>
            <person name="Stern D."/>
            <person name="Umen J."/>
            <person name="Willows R."/>
            <person name="Wilson N."/>
            <person name="Zimmer S.L."/>
            <person name="Allmer J."/>
            <person name="Balk J."/>
            <person name="Bisova K."/>
            <person name="Chen C.J."/>
            <person name="Elias M."/>
            <person name="Gendler K."/>
            <person name="Hauser C."/>
            <person name="Lamb M.R."/>
            <person name="Ledford H."/>
            <person name="Long J.C."/>
            <person name="Minagawa J."/>
            <person name="Page M.D."/>
            <person name="Pan J."/>
            <person name="Pootakham W."/>
            <person name="Roje S."/>
            <person name="Rose A."/>
            <person name="Stahlberg E."/>
            <person name="Terauchi A.M."/>
            <person name="Yang P."/>
            <person name="Ball S."/>
            <person name="Bowler C."/>
            <person name="Dieckmann C.L."/>
            <person name="Gladyshev V.N."/>
            <person name="Green P."/>
            <person name="Jorgensen R."/>
            <person name="Mayfield S."/>
            <person name="Mueller-Roeber B."/>
            <person name="Rajamani S."/>
            <person name="Sayre R.T."/>
            <person name="Brokstein P."/>
            <person name="Dubchak I."/>
            <person name="Goodstein D."/>
            <person name="Hornick L."/>
            <person name="Huang Y.W."/>
            <person name="Jhaveri J."/>
            <person name="Luo Y."/>
            <person name="Martinez D."/>
            <person name="Ngau W.C."/>
            <person name="Otillar B."/>
            <person name="Poliakov A."/>
            <person name="Porter A."/>
            <person name="Szajkowski L."/>
            <person name="Werner G."/>
            <person name="Zhou K."/>
            <person name="Grigoriev I.V."/>
            <person name="Rokhsar D.S."/>
            <person name="Grossman A.R."/>
        </authorList>
    </citation>
    <scope>NUCLEOTIDE SEQUENCE [LARGE SCALE GENOMIC DNA]</scope>
    <source>
        <strain evidence="3">CC-503</strain>
    </source>
</reference>
<keyword evidence="3" id="KW-1185">Reference proteome</keyword>
<dbReference type="InParanoid" id="A0A2K3DEM2"/>
<dbReference type="Gramene" id="PNW78991">
    <property type="protein sequence ID" value="PNW78991"/>
    <property type="gene ID" value="CHLRE_09g396883v5"/>
</dbReference>
<evidence type="ECO:0000313" key="2">
    <source>
        <dbReference type="EMBL" id="PNW78991.1"/>
    </source>
</evidence>
<organism evidence="2 3">
    <name type="scientific">Chlamydomonas reinhardtii</name>
    <name type="common">Chlamydomonas smithii</name>
    <dbReference type="NCBI Taxonomy" id="3055"/>
    <lineage>
        <taxon>Eukaryota</taxon>
        <taxon>Viridiplantae</taxon>
        <taxon>Chlorophyta</taxon>
        <taxon>core chlorophytes</taxon>
        <taxon>Chlorophyceae</taxon>
        <taxon>CS clade</taxon>
        <taxon>Chlamydomonadales</taxon>
        <taxon>Chlamydomonadaceae</taxon>
        <taxon>Chlamydomonas</taxon>
    </lineage>
</organism>
<proteinExistence type="predicted"/>
<dbReference type="RefSeq" id="XP_042921290.1">
    <property type="nucleotide sequence ID" value="XM_043065821.1"/>
</dbReference>
<accession>A0A2K3DEM2</accession>
<protein>
    <submittedName>
        <fullName evidence="2">Uncharacterized protein</fullName>
    </submittedName>
</protein>
<gene>
    <name evidence="2" type="ORF">CHLRE_09g396883v5</name>
</gene>